<sequence length="136" mass="15273">MADTTRRDTQHEEPANPLLLLLLAAAAACVSSVRRSMIHPSIHGSIGSELFIFFLLFSCMAWSVWLVPVDPSILVLLTCRFIPTCICFWIHYSSPSIHLSSFNICNQQQQFVQLNSLSSIYSICNIIDTRVEIGNE</sequence>
<keyword evidence="3" id="KW-1185">Reference proteome</keyword>
<keyword evidence="1" id="KW-1133">Transmembrane helix</keyword>
<accession>A0A4U6WHN0</accession>
<evidence type="ECO:0000256" key="1">
    <source>
        <dbReference type="SAM" id="Phobius"/>
    </source>
</evidence>
<dbReference type="PROSITE" id="PS51257">
    <property type="entry name" value="PROKAR_LIPOPROTEIN"/>
    <property type="match status" value="1"/>
</dbReference>
<dbReference type="Proteomes" id="UP000298652">
    <property type="component" value="Chromosome 1"/>
</dbReference>
<evidence type="ECO:0000313" key="3">
    <source>
        <dbReference type="Proteomes" id="UP000298652"/>
    </source>
</evidence>
<dbReference type="EMBL" id="CM016552">
    <property type="protein sequence ID" value="TKW42418.1"/>
    <property type="molecule type" value="Genomic_DNA"/>
</dbReference>
<dbReference type="AlphaFoldDB" id="A0A4U6WHN0"/>
<name>A0A4U6WHN0_SETVI</name>
<organism evidence="2 3">
    <name type="scientific">Setaria viridis</name>
    <name type="common">Green bristlegrass</name>
    <name type="synonym">Setaria italica subsp. viridis</name>
    <dbReference type="NCBI Taxonomy" id="4556"/>
    <lineage>
        <taxon>Eukaryota</taxon>
        <taxon>Viridiplantae</taxon>
        <taxon>Streptophyta</taxon>
        <taxon>Embryophyta</taxon>
        <taxon>Tracheophyta</taxon>
        <taxon>Spermatophyta</taxon>
        <taxon>Magnoliopsida</taxon>
        <taxon>Liliopsida</taxon>
        <taxon>Poales</taxon>
        <taxon>Poaceae</taxon>
        <taxon>PACMAD clade</taxon>
        <taxon>Panicoideae</taxon>
        <taxon>Panicodae</taxon>
        <taxon>Paniceae</taxon>
        <taxon>Cenchrinae</taxon>
        <taxon>Setaria</taxon>
    </lineage>
</organism>
<feature type="transmembrane region" description="Helical" evidence="1">
    <location>
        <begin position="73"/>
        <end position="92"/>
    </location>
</feature>
<protein>
    <submittedName>
        <fullName evidence="2">Uncharacterized protein</fullName>
    </submittedName>
</protein>
<evidence type="ECO:0000313" key="2">
    <source>
        <dbReference type="EMBL" id="TKW42418.1"/>
    </source>
</evidence>
<dbReference type="Gramene" id="TKW42418">
    <property type="protein sequence ID" value="TKW42418"/>
    <property type="gene ID" value="SEVIR_1G383200v2"/>
</dbReference>
<feature type="transmembrane region" description="Helical" evidence="1">
    <location>
        <begin position="46"/>
        <end position="67"/>
    </location>
</feature>
<proteinExistence type="predicted"/>
<keyword evidence="1" id="KW-0472">Membrane</keyword>
<reference evidence="2" key="1">
    <citation type="submission" date="2019-03" db="EMBL/GenBank/DDBJ databases">
        <title>WGS assembly of Setaria viridis.</title>
        <authorList>
            <person name="Huang P."/>
            <person name="Jenkins J."/>
            <person name="Grimwood J."/>
            <person name="Barry K."/>
            <person name="Healey A."/>
            <person name="Mamidi S."/>
            <person name="Sreedasyam A."/>
            <person name="Shu S."/>
            <person name="Feldman M."/>
            <person name="Wu J."/>
            <person name="Yu Y."/>
            <person name="Chen C."/>
            <person name="Johnson J."/>
            <person name="Rokhsar D."/>
            <person name="Baxter I."/>
            <person name="Schmutz J."/>
            <person name="Brutnell T."/>
            <person name="Kellogg E."/>
        </authorList>
    </citation>
    <scope>NUCLEOTIDE SEQUENCE [LARGE SCALE GENOMIC DNA]</scope>
</reference>
<keyword evidence="1" id="KW-0812">Transmembrane</keyword>
<gene>
    <name evidence="2" type="ORF">SEVIR_1G383200v2</name>
</gene>